<protein>
    <submittedName>
        <fullName evidence="4">Peptidoglycan-binding protein</fullName>
    </submittedName>
</protein>
<evidence type="ECO:0000256" key="1">
    <source>
        <dbReference type="SAM" id="MobiDB-lite"/>
    </source>
</evidence>
<evidence type="ECO:0000256" key="2">
    <source>
        <dbReference type="SAM" id="SignalP"/>
    </source>
</evidence>
<feature type="region of interest" description="Disordered" evidence="1">
    <location>
        <begin position="23"/>
        <end position="48"/>
    </location>
</feature>
<proteinExistence type="predicted"/>
<accession>A0A221KDD5</accession>
<dbReference type="PANTHER" id="PTHR34700:SF4">
    <property type="entry name" value="PHAGE-LIKE ELEMENT PBSX PROTEIN XKDP"/>
    <property type="match status" value="1"/>
</dbReference>
<evidence type="ECO:0000259" key="3">
    <source>
        <dbReference type="PROSITE" id="PS51782"/>
    </source>
</evidence>
<evidence type="ECO:0000313" key="5">
    <source>
        <dbReference type="Proteomes" id="UP000199729"/>
    </source>
</evidence>
<dbReference type="SUPFAM" id="SSF54106">
    <property type="entry name" value="LysM domain"/>
    <property type="match status" value="1"/>
</dbReference>
<dbReference type="InterPro" id="IPR036779">
    <property type="entry name" value="LysM_dom_sf"/>
</dbReference>
<keyword evidence="5" id="KW-1185">Reference proteome</keyword>
<dbReference type="KEGG" id="vff:VITFI_CDS1276"/>
<gene>
    <name evidence="4" type="ORF">VITFI_CDS1276</name>
</gene>
<dbReference type="InterPro" id="IPR018392">
    <property type="entry name" value="LysM"/>
</dbReference>
<reference evidence="4 5" key="1">
    <citation type="submission" date="2017-07" db="EMBL/GenBank/DDBJ databases">
        <title>Complete Genome Sequence of the cosmetic ferment Vitreoscilla filiformis (ATCC15551).</title>
        <authorList>
            <person name="Contreras S."/>
            <person name="Sagory-Zalkind P."/>
            <person name="Blanquart H."/>
            <person name="Iltis A."/>
            <person name="Morand S.C."/>
        </authorList>
    </citation>
    <scope>NUCLEOTIDE SEQUENCE [LARGE SCALE GENOMIC DNA]</scope>
    <source>
        <strain evidence="4 5">ATCC 15551</strain>
    </source>
</reference>
<dbReference type="InterPro" id="IPR052196">
    <property type="entry name" value="Bact_Kbp"/>
</dbReference>
<dbReference type="PROSITE" id="PS51782">
    <property type="entry name" value="LYSM"/>
    <property type="match status" value="1"/>
</dbReference>
<name>A0A221KDD5_VITFI</name>
<dbReference type="EMBL" id="CP022423">
    <property type="protein sequence ID" value="ASM77054.1"/>
    <property type="molecule type" value="Genomic_DNA"/>
</dbReference>
<organism evidence="4 5">
    <name type="scientific">Vitreoscilla filiformis</name>
    <dbReference type="NCBI Taxonomy" id="63"/>
    <lineage>
        <taxon>Bacteria</taxon>
        <taxon>Pseudomonadati</taxon>
        <taxon>Pseudomonadota</taxon>
        <taxon>Betaproteobacteria</taxon>
        <taxon>Neisseriales</taxon>
        <taxon>Neisseriaceae</taxon>
        <taxon>Vitreoscilla</taxon>
    </lineage>
</organism>
<dbReference type="Proteomes" id="UP000199729">
    <property type="component" value="Chromosome"/>
</dbReference>
<dbReference type="Gene3D" id="3.10.350.10">
    <property type="entry name" value="LysM domain"/>
    <property type="match status" value="1"/>
</dbReference>
<dbReference type="AlphaFoldDB" id="A0A221KDD5"/>
<feature type="signal peptide" evidence="2">
    <location>
        <begin position="1"/>
        <end position="23"/>
    </location>
</feature>
<evidence type="ECO:0000313" key="4">
    <source>
        <dbReference type="EMBL" id="ASM77054.1"/>
    </source>
</evidence>
<dbReference type="PANTHER" id="PTHR34700">
    <property type="entry name" value="POTASSIUM BINDING PROTEIN KBP"/>
    <property type="match status" value="1"/>
</dbReference>
<sequence>MTRRQLALAAGLGALLPPGLSHAAPPYPVTSQQRNTAQQVASQGVPLSELAPNAPDSYTVKRGDTLWGISSLFLRSPWRWPELWGMNLEQIRNPHLIYPGQLLVLVKGDGYAKLAIGQPVDTGTRDGQLHPHVREIESTDLPISSVPMHLLMPFLNDAVVFEQDQLTMAPRIAATQEGRMLVSRGEEAYVRGDVSGARQWQIFRPARPIIDPDNGVVLGYEGRHVGVAQVTALGDTTEREDDKVVHPSTVVITQLREEATLGDRLLPLPDSDKAPFVPHAPAQPLSGRVAAIYGDSLNAGQNQIVILNRGAMQGVERGHVLALWRAGRQRMDTTSPDRITLQLPDQRSGLMFVFRVYQRASFALILQTNDPVRVGERFTAP</sequence>
<dbReference type="CDD" id="cd00118">
    <property type="entry name" value="LysM"/>
    <property type="match status" value="1"/>
</dbReference>
<feature type="compositionally biased region" description="Polar residues" evidence="1">
    <location>
        <begin position="29"/>
        <end position="42"/>
    </location>
</feature>
<keyword evidence="2" id="KW-0732">Signal</keyword>
<dbReference type="Pfam" id="PF01476">
    <property type="entry name" value="LysM"/>
    <property type="match status" value="1"/>
</dbReference>
<feature type="domain" description="LysM" evidence="3">
    <location>
        <begin position="56"/>
        <end position="105"/>
    </location>
</feature>
<feature type="chain" id="PRO_5012985181" evidence="2">
    <location>
        <begin position="24"/>
        <end position="381"/>
    </location>
</feature>